<evidence type="ECO:0000313" key="4">
    <source>
        <dbReference type="Proteomes" id="UP001596378"/>
    </source>
</evidence>
<dbReference type="RefSeq" id="WP_378050291.1">
    <property type="nucleotide sequence ID" value="NZ_JBHMDN010000025.1"/>
</dbReference>
<name>A0ABW2FHQ0_9BACL</name>
<evidence type="ECO:0000313" key="3">
    <source>
        <dbReference type="EMBL" id="MFC7152726.1"/>
    </source>
</evidence>
<evidence type="ECO:0000259" key="2">
    <source>
        <dbReference type="Pfam" id="PF05685"/>
    </source>
</evidence>
<protein>
    <submittedName>
        <fullName evidence="3">Uma2 family endonuclease</fullName>
    </submittedName>
</protein>
<accession>A0ABW2FHQ0</accession>
<dbReference type="Pfam" id="PF05685">
    <property type="entry name" value="Uma2"/>
    <property type="match status" value="1"/>
</dbReference>
<keyword evidence="3" id="KW-0255">Endonuclease</keyword>
<dbReference type="CDD" id="cd06260">
    <property type="entry name" value="DUF820-like"/>
    <property type="match status" value="1"/>
</dbReference>
<keyword evidence="3" id="KW-0540">Nuclease</keyword>
<feature type="compositionally biased region" description="Basic and acidic residues" evidence="1">
    <location>
        <begin position="1"/>
        <end position="21"/>
    </location>
</feature>
<feature type="domain" description="Putative restriction endonuclease" evidence="2">
    <location>
        <begin position="53"/>
        <end position="202"/>
    </location>
</feature>
<comment type="caution">
    <text evidence="3">The sequence shown here is derived from an EMBL/GenBank/DDBJ whole genome shotgun (WGS) entry which is preliminary data.</text>
</comment>
<dbReference type="InterPro" id="IPR011335">
    <property type="entry name" value="Restrct_endonuc-II-like"/>
</dbReference>
<dbReference type="PANTHER" id="PTHR35400:SF1">
    <property type="entry name" value="SLR1083 PROTEIN"/>
    <property type="match status" value="1"/>
</dbReference>
<sequence>MANKREKDELKKQEPIVKEQTENYAYEDGGDPSFPATEKGRCEIIEGVRYAMEEERYEIIEGIRYDMQAAPTIRHQQISGAIYVMLHQTSHPNGTILYSPVDVYLDEENQFQPDLVYVLHENAAIIKPERIEGIPDLVVEILSPSTSRNDKIGKKRQFERFGLKEYWIVDPVHLTLDQFILDEHGKLQLAETYVSPQKVASPMFSCIDIDVKRVFANLL</sequence>
<dbReference type="SUPFAM" id="SSF52980">
    <property type="entry name" value="Restriction endonuclease-like"/>
    <property type="match status" value="1"/>
</dbReference>
<dbReference type="Gene3D" id="3.90.1570.10">
    <property type="entry name" value="tt1808, chain A"/>
    <property type="match status" value="1"/>
</dbReference>
<feature type="region of interest" description="Disordered" evidence="1">
    <location>
        <begin position="1"/>
        <end position="35"/>
    </location>
</feature>
<gene>
    <name evidence="3" type="ORF">ACFQMJ_29675</name>
</gene>
<dbReference type="EMBL" id="JBHTAI010000025">
    <property type="protein sequence ID" value="MFC7152726.1"/>
    <property type="molecule type" value="Genomic_DNA"/>
</dbReference>
<dbReference type="Proteomes" id="UP001596378">
    <property type="component" value="Unassembled WGS sequence"/>
</dbReference>
<dbReference type="PANTHER" id="PTHR35400">
    <property type="entry name" value="SLR1083 PROTEIN"/>
    <property type="match status" value="1"/>
</dbReference>
<dbReference type="InterPro" id="IPR012296">
    <property type="entry name" value="Nuclease_put_TT1808"/>
</dbReference>
<organism evidence="3 4">
    <name type="scientific">Cohnella cellulosilytica</name>
    <dbReference type="NCBI Taxonomy" id="986710"/>
    <lineage>
        <taxon>Bacteria</taxon>
        <taxon>Bacillati</taxon>
        <taxon>Bacillota</taxon>
        <taxon>Bacilli</taxon>
        <taxon>Bacillales</taxon>
        <taxon>Paenibacillaceae</taxon>
        <taxon>Cohnella</taxon>
    </lineage>
</organism>
<dbReference type="GO" id="GO:0004519">
    <property type="term" value="F:endonuclease activity"/>
    <property type="evidence" value="ECO:0007669"/>
    <property type="project" value="UniProtKB-KW"/>
</dbReference>
<evidence type="ECO:0000256" key="1">
    <source>
        <dbReference type="SAM" id="MobiDB-lite"/>
    </source>
</evidence>
<reference evidence="4" key="1">
    <citation type="journal article" date="2019" name="Int. J. Syst. Evol. Microbiol.">
        <title>The Global Catalogue of Microorganisms (GCM) 10K type strain sequencing project: providing services to taxonomists for standard genome sequencing and annotation.</title>
        <authorList>
            <consortium name="The Broad Institute Genomics Platform"/>
            <consortium name="The Broad Institute Genome Sequencing Center for Infectious Disease"/>
            <person name="Wu L."/>
            <person name="Ma J."/>
        </authorList>
    </citation>
    <scope>NUCLEOTIDE SEQUENCE [LARGE SCALE GENOMIC DNA]</scope>
    <source>
        <strain evidence="4">KCTC 12907</strain>
    </source>
</reference>
<proteinExistence type="predicted"/>
<dbReference type="InterPro" id="IPR008538">
    <property type="entry name" value="Uma2"/>
</dbReference>
<keyword evidence="4" id="KW-1185">Reference proteome</keyword>
<keyword evidence="3" id="KW-0378">Hydrolase</keyword>